<name>A0A1X7NSG4_9HYPH</name>
<evidence type="ECO:0000313" key="1">
    <source>
        <dbReference type="EMBL" id="SMH40988.1"/>
    </source>
</evidence>
<dbReference type="Proteomes" id="UP000193083">
    <property type="component" value="Unassembled WGS sequence"/>
</dbReference>
<accession>A0A1X7NSG4</accession>
<dbReference type="RefSeq" id="WP_085464415.1">
    <property type="nucleotide sequence ID" value="NZ_FXBL01000004.1"/>
</dbReference>
<proteinExistence type="predicted"/>
<dbReference type="AlphaFoldDB" id="A0A1X7NSG4"/>
<dbReference type="EMBL" id="FXBL01000004">
    <property type="protein sequence ID" value="SMH40988.1"/>
    <property type="molecule type" value="Genomic_DNA"/>
</dbReference>
<dbReference type="OrthoDB" id="9812459at2"/>
<sequence>MILPNETTVAVVDGTRLRLFRNRGHEPQIDLLELPEPTIAVENQGSGGRHHSSTANPDTSRLAEDNFAAAVADHLNRQVLSGEISTLFVIADPRTLGELRRHFHDTVRAKLVGDLAKDLTAQDRQDIERILAKA</sequence>
<dbReference type="InterPro" id="IPR041374">
    <property type="entry name" value="BaeRF_family12"/>
</dbReference>
<protein>
    <submittedName>
        <fullName evidence="1">Protein required for attachment to host cells</fullName>
    </submittedName>
</protein>
<reference evidence="1 2" key="1">
    <citation type="submission" date="2017-04" db="EMBL/GenBank/DDBJ databases">
        <authorList>
            <person name="Afonso C.L."/>
            <person name="Miller P.J."/>
            <person name="Scott M.A."/>
            <person name="Spackman E."/>
            <person name="Goraichik I."/>
            <person name="Dimitrov K.M."/>
            <person name="Suarez D.L."/>
            <person name="Swayne D.E."/>
        </authorList>
    </citation>
    <scope>NUCLEOTIDE SEQUENCE [LARGE SCALE GENOMIC DNA]</scope>
    <source>
        <strain evidence="1 2">B5P</strain>
    </source>
</reference>
<dbReference type="Pfam" id="PF18856">
    <property type="entry name" value="baeRF_family12"/>
    <property type="match status" value="1"/>
</dbReference>
<evidence type="ECO:0000313" key="2">
    <source>
        <dbReference type="Proteomes" id="UP000193083"/>
    </source>
</evidence>
<keyword evidence="2" id="KW-1185">Reference proteome</keyword>
<gene>
    <name evidence="1" type="ORF">SAMN02982922_2465</name>
</gene>
<organism evidence="1 2">
    <name type="scientific">Mesorhizobium australicum</name>
    <dbReference type="NCBI Taxonomy" id="536018"/>
    <lineage>
        <taxon>Bacteria</taxon>
        <taxon>Pseudomonadati</taxon>
        <taxon>Pseudomonadota</taxon>
        <taxon>Alphaproteobacteria</taxon>
        <taxon>Hyphomicrobiales</taxon>
        <taxon>Phyllobacteriaceae</taxon>
        <taxon>Mesorhizobium</taxon>
    </lineage>
</organism>